<accession>A0ABW0HSU4</accession>
<keyword evidence="3" id="KW-1185">Reference proteome</keyword>
<dbReference type="Proteomes" id="UP001596113">
    <property type="component" value="Unassembled WGS sequence"/>
</dbReference>
<evidence type="ECO:0000256" key="1">
    <source>
        <dbReference type="SAM" id="Phobius"/>
    </source>
</evidence>
<feature type="transmembrane region" description="Helical" evidence="1">
    <location>
        <begin position="9"/>
        <end position="29"/>
    </location>
</feature>
<proteinExistence type="predicted"/>
<protein>
    <recommendedName>
        <fullName evidence="4">DUF4309 domain-containing protein</fullName>
    </recommendedName>
</protein>
<name>A0ABW0HSU4_9BACL</name>
<evidence type="ECO:0008006" key="4">
    <source>
        <dbReference type="Google" id="ProtNLM"/>
    </source>
</evidence>
<keyword evidence="1" id="KW-1133">Transmembrane helix</keyword>
<gene>
    <name evidence="2" type="ORF">ACFPOF_09395</name>
</gene>
<evidence type="ECO:0000313" key="2">
    <source>
        <dbReference type="EMBL" id="MFC5402957.1"/>
    </source>
</evidence>
<organism evidence="2 3">
    <name type="scientific">Cohnella soli</name>
    <dbReference type="NCBI Taxonomy" id="425005"/>
    <lineage>
        <taxon>Bacteria</taxon>
        <taxon>Bacillati</taxon>
        <taxon>Bacillota</taxon>
        <taxon>Bacilli</taxon>
        <taxon>Bacillales</taxon>
        <taxon>Paenibacillaceae</taxon>
        <taxon>Cohnella</taxon>
    </lineage>
</organism>
<keyword evidence="1" id="KW-0472">Membrane</keyword>
<evidence type="ECO:0000313" key="3">
    <source>
        <dbReference type="Proteomes" id="UP001596113"/>
    </source>
</evidence>
<sequence>MGNGLKKPMIIAVMLIFSLIIIFTSIVLYKSRNNILARETLDNINRNLISDGVQLNLKEEELTKLLGDGEYMEGFGGHMRKYASRSLNIGISGDQDNDFYGHVSQVDFSNPEFSIYGIKVGDPIEQSSSYIISKGYHQIAENIFRNGEYVIQLYGHDNIQSIKIWFDDKDLRGRSY</sequence>
<comment type="caution">
    <text evidence="2">The sequence shown here is derived from an EMBL/GenBank/DDBJ whole genome shotgun (WGS) entry which is preliminary data.</text>
</comment>
<dbReference type="EMBL" id="JBHSMI010000017">
    <property type="protein sequence ID" value="MFC5402957.1"/>
    <property type="molecule type" value="Genomic_DNA"/>
</dbReference>
<reference evidence="3" key="1">
    <citation type="journal article" date="2019" name="Int. J. Syst. Evol. Microbiol.">
        <title>The Global Catalogue of Microorganisms (GCM) 10K type strain sequencing project: providing services to taxonomists for standard genome sequencing and annotation.</title>
        <authorList>
            <consortium name="The Broad Institute Genomics Platform"/>
            <consortium name="The Broad Institute Genome Sequencing Center for Infectious Disease"/>
            <person name="Wu L."/>
            <person name="Ma J."/>
        </authorList>
    </citation>
    <scope>NUCLEOTIDE SEQUENCE [LARGE SCALE GENOMIC DNA]</scope>
    <source>
        <strain evidence="3">CGMCC 1.18575</strain>
    </source>
</reference>
<keyword evidence="1" id="KW-0812">Transmembrane</keyword>
<dbReference type="RefSeq" id="WP_378131879.1">
    <property type="nucleotide sequence ID" value="NZ_JBHSMI010000017.1"/>
</dbReference>